<evidence type="ECO:0000256" key="2">
    <source>
        <dbReference type="ARBA" id="ARBA00023125"/>
    </source>
</evidence>
<keyword evidence="2" id="KW-0238">DNA-binding</keyword>
<reference evidence="5 6" key="1">
    <citation type="submission" date="2020-04" db="EMBL/GenBank/DDBJ databases">
        <title>Arthrobacter sp. nov.</title>
        <authorList>
            <person name="Liu S."/>
        </authorList>
    </citation>
    <scope>NUCLEOTIDE SEQUENCE [LARGE SCALE GENOMIC DNA]</scope>
    <source>
        <strain evidence="5 6">E918</strain>
    </source>
</reference>
<gene>
    <name evidence="5" type="ORF">HGG74_00350</name>
</gene>
<dbReference type="Proteomes" id="UP000544090">
    <property type="component" value="Unassembled WGS sequence"/>
</dbReference>
<dbReference type="PANTHER" id="PTHR30154">
    <property type="entry name" value="LEUCINE-RESPONSIVE REGULATORY PROTEIN"/>
    <property type="match status" value="1"/>
</dbReference>
<dbReference type="InterPro" id="IPR036390">
    <property type="entry name" value="WH_DNA-bd_sf"/>
</dbReference>
<accession>A0A7X6H9L5</accession>
<dbReference type="Pfam" id="PF13404">
    <property type="entry name" value="HTH_AsnC-type"/>
    <property type="match status" value="1"/>
</dbReference>
<dbReference type="GO" id="GO:0043565">
    <property type="term" value="F:sequence-specific DNA binding"/>
    <property type="evidence" value="ECO:0007669"/>
    <property type="project" value="InterPro"/>
</dbReference>
<keyword evidence="3" id="KW-0804">Transcription</keyword>
<dbReference type="SUPFAM" id="SSF54909">
    <property type="entry name" value="Dimeric alpha+beta barrel"/>
    <property type="match status" value="2"/>
</dbReference>
<evidence type="ECO:0000259" key="4">
    <source>
        <dbReference type="PROSITE" id="PS50956"/>
    </source>
</evidence>
<dbReference type="InterPro" id="IPR011008">
    <property type="entry name" value="Dimeric_a/b-barrel"/>
</dbReference>
<protein>
    <submittedName>
        <fullName evidence="5">AsnC family transcriptional regulator</fullName>
    </submittedName>
</protein>
<sequence>MQELGPLEKQIVAALQVDPRASWRKIAAVLREPERTVARRGSELLESGIVGVLGIRLRPTPVLVEMQCAPGTSAVAVQALAQRPDTSFVYTVTGTGDCLAEILTDRQRLHTVLTDELPGIAGLKHVNTYPVLRYFKTLRAWQPGPLSDEQRSALRPVPLADPAILDDYPQLSTTDEQIVDALCQDGRMPFEAVARRVGVSEATVRRRTDWLLETNYLNLRALVEPAALGLPVEALLWIKTTPAQLEDLGRRLAEQPQTRYVAAITGDYQILADVTVANNRALYDFTTSSTWAGDVAQISVSLLLDARKRGGRLKPASY</sequence>
<dbReference type="EMBL" id="JAAZSQ010000001">
    <property type="protein sequence ID" value="NKX53006.1"/>
    <property type="molecule type" value="Genomic_DNA"/>
</dbReference>
<comment type="caution">
    <text evidence="5">The sequence shown here is derived from an EMBL/GenBank/DDBJ whole genome shotgun (WGS) entry which is preliminary data.</text>
</comment>
<dbReference type="SMART" id="SM00344">
    <property type="entry name" value="HTH_ASNC"/>
    <property type="match status" value="1"/>
</dbReference>
<dbReference type="Gene3D" id="1.10.10.10">
    <property type="entry name" value="Winged helix-like DNA-binding domain superfamily/Winged helix DNA-binding domain"/>
    <property type="match status" value="2"/>
</dbReference>
<dbReference type="Pfam" id="PF01037">
    <property type="entry name" value="AsnC_trans_reg"/>
    <property type="match status" value="2"/>
</dbReference>
<evidence type="ECO:0000256" key="1">
    <source>
        <dbReference type="ARBA" id="ARBA00023015"/>
    </source>
</evidence>
<dbReference type="AlphaFoldDB" id="A0A7X6H9L5"/>
<evidence type="ECO:0000256" key="3">
    <source>
        <dbReference type="ARBA" id="ARBA00023163"/>
    </source>
</evidence>
<proteinExistence type="predicted"/>
<dbReference type="SUPFAM" id="SSF46785">
    <property type="entry name" value="Winged helix' DNA-binding domain"/>
    <property type="match status" value="1"/>
</dbReference>
<dbReference type="PROSITE" id="PS50956">
    <property type="entry name" value="HTH_ASNC_2"/>
    <property type="match status" value="1"/>
</dbReference>
<dbReference type="GO" id="GO:0005829">
    <property type="term" value="C:cytosol"/>
    <property type="evidence" value="ECO:0007669"/>
    <property type="project" value="TreeGrafter"/>
</dbReference>
<dbReference type="InterPro" id="IPR019887">
    <property type="entry name" value="Tscrpt_reg_AsnC/Lrp_C"/>
</dbReference>
<dbReference type="InterPro" id="IPR019888">
    <property type="entry name" value="Tscrpt_reg_AsnC-like"/>
</dbReference>
<dbReference type="Gene3D" id="3.30.70.920">
    <property type="match status" value="2"/>
</dbReference>
<keyword evidence="1" id="KW-0805">Transcription regulation</keyword>
<dbReference type="InterPro" id="IPR036388">
    <property type="entry name" value="WH-like_DNA-bd_sf"/>
</dbReference>
<keyword evidence="6" id="KW-1185">Reference proteome</keyword>
<organism evidence="5 6">
    <name type="scientific">Arthrobacter mobilis</name>
    <dbReference type="NCBI Taxonomy" id="2724944"/>
    <lineage>
        <taxon>Bacteria</taxon>
        <taxon>Bacillati</taxon>
        <taxon>Actinomycetota</taxon>
        <taxon>Actinomycetes</taxon>
        <taxon>Micrococcales</taxon>
        <taxon>Micrococcaceae</taxon>
        <taxon>Arthrobacter</taxon>
    </lineage>
</organism>
<evidence type="ECO:0000313" key="5">
    <source>
        <dbReference type="EMBL" id="NKX53006.1"/>
    </source>
</evidence>
<dbReference type="InterPro" id="IPR000485">
    <property type="entry name" value="AsnC-type_HTH_dom"/>
</dbReference>
<feature type="domain" description="HTH asnC-type" evidence="4">
    <location>
        <begin position="171"/>
        <end position="231"/>
    </location>
</feature>
<dbReference type="GO" id="GO:0043200">
    <property type="term" value="P:response to amino acid"/>
    <property type="evidence" value="ECO:0007669"/>
    <property type="project" value="TreeGrafter"/>
</dbReference>
<evidence type="ECO:0000313" key="6">
    <source>
        <dbReference type="Proteomes" id="UP000544090"/>
    </source>
</evidence>
<dbReference type="PRINTS" id="PR00033">
    <property type="entry name" value="HTHASNC"/>
</dbReference>
<dbReference type="PANTHER" id="PTHR30154:SF34">
    <property type="entry name" value="TRANSCRIPTIONAL REGULATOR AZLB"/>
    <property type="match status" value="1"/>
</dbReference>
<name>A0A7X6H9L5_9MICC</name>